<proteinExistence type="predicted"/>
<dbReference type="PANTHER" id="PTHR43677">
    <property type="entry name" value="SHORT-CHAIN DEHYDROGENASE/REDUCTASE"/>
    <property type="match status" value="1"/>
</dbReference>
<dbReference type="GO" id="GO:0043957">
    <property type="term" value="F:acryloyl-CoA reductase (NADPH) activity"/>
    <property type="evidence" value="ECO:0007669"/>
    <property type="project" value="TreeGrafter"/>
</dbReference>
<dbReference type="AlphaFoldDB" id="A0A1Y2LFU5"/>
<dbReference type="SMART" id="SM00829">
    <property type="entry name" value="PKS_ER"/>
    <property type="match status" value="1"/>
</dbReference>
<dbReference type="Proteomes" id="UP000193396">
    <property type="component" value="Unassembled WGS sequence"/>
</dbReference>
<evidence type="ECO:0000259" key="1">
    <source>
        <dbReference type="SMART" id="SM00829"/>
    </source>
</evidence>
<evidence type="ECO:0000313" key="2">
    <source>
        <dbReference type="EMBL" id="OSQ49594.1"/>
    </source>
</evidence>
<gene>
    <name evidence="2" type="ORF">TALK_04500</name>
</gene>
<feature type="domain" description="Enoyl reductase (ER)" evidence="1">
    <location>
        <begin position="19"/>
        <end position="297"/>
    </location>
</feature>
<dbReference type="NCBIfam" id="TIGR02823">
    <property type="entry name" value="oxido_YhdH"/>
    <property type="match status" value="1"/>
</dbReference>
<sequence length="332" mass="35463">MADKFRGLVLSQQDKSVQAEFQDLSVDDLPDGDVLVRVDWSTLNYKDGMILNGLGRLVRHYPHVPGVDFAGEVVSSGDGRYAPGDQVILTGWRVGEAHWGGYAQYARVRADWLVPMPDGLDGAHAMAIGTAGFTSMLAVMALEEQGVSPDQDGEILVTGAAGGVGSVAVSILTKLGYRVAASTGRKDTHDYLRGLGAVSIVDRSELEDASKPLLSERWLGAIDSVGSSTLAHVLSEMKYHGVVAACGLAGGPDLPATVIPFLLRGVRLIGIDSVMCPYEKRVSAWDRLAQDLPMVGLDSATTKVALRDILPWGEKILKGQVRGRLLINVQDC</sequence>
<dbReference type="InterPro" id="IPR036291">
    <property type="entry name" value="NAD(P)-bd_dom_sf"/>
</dbReference>
<dbReference type="STRING" id="1293890.TALK_04500"/>
<dbReference type="SUPFAM" id="SSF50129">
    <property type="entry name" value="GroES-like"/>
    <property type="match status" value="1"/>
</dbReference>
<comment type="caution">
    <text evidence="2">The sequence shown here is derived from an EMBL/GenBank/DDBJ whole genome shotgun (WGS) entry which is preliminary data.</text>
</comment>
<dbReference type="Pfam" id="PF08240">
    <property type="entry name" value="ADH_N"/>
    <property type="match status" value="1"/>
</dbReference>
<dbReference type="InterPro" id="IPR013149">
    <property type="entry name" value="ADH-like_C"/>
</dbReference>
<dbReference type="Gene3D" id="3.40.50.720">
    <property type="entry name" value="NAD(P)-binding Rossmann-like Domain"/>
    <property type="match status" value="1"/>
</dbReference>
<protein>
    <submittedName>
        <fullName evidence="2">Acryloyl-CoA reductase</fullName>
    </submittedName>
</protein>
<dbReference type="InterPro" id="IPR014188">
    <property type="entry name" value="Acrylyl-CoA_reductase_AcuI"/>
</dbReference>
<dbReference type="SUPFAM" id="SSF51735">
    <property type="entry name" value="NAD(P)-binding Rossmann-fold domains"/>
    <property type="match status" value="1"/>
</dbReference>
<organism evidence="2 3">
    <name type="scientific">Thalassospira alkalitolerans</name>
    <dbReference type="NCBI Taxonomy" id="1293890"/>
    <lineage>
        <taxon>Bacteria</taxon>
        <taxon>Pseudomonadati</taxon>
        <taxon>Pseudomonadota</taxon>
        <taxon>Alphaproteobacteria</taxon>
        <taxon>Rhodospirillales</taxon>
        <taxon>Thalassospiraceae</taxon>
        <taxon>Thalassospira</taxon>
    </lineage>
</organism>
<evidence type="ECO:0000313" key="3">
    <source>
        <dbReference type="Proteomes" id="UP000193396"/>
    </source>
</evidence>
<dbReference type="InterPro" id="IPR013154">
    <property type="entry name" value="ADH-like_N"/>
</dbReference>
<dbReference type="InterPro" id="IPR011032">
    <property type="entry name" value="GroES-like_sf"/>
</dbReference>
<dbReference type="Gene3D" id="3.90.180.10">
    <property type="entry name" value="Medium-chain alcohol dehydrogenases, catalytic domain"/>
    <property type="match status" value="1"/>
</dbReference>
<dbReference type="CDD" id="cd08288">
    <property type="entry name" value="MDR_yhdh"/>
    <property type="match status" value="1"/>
</dbReference>
<keyword evidence="3" id="KW-1185">Reference proteome</keyword>
<name>A0A1Y2LFU5_9PROT</name>
<dbReference type="OrthoDB" id="9782155at2"/>
<dbReference type="RefSeq" id="WP_085616272.1">
    <property type="nucleotide sequence ID" value="NZ_JFKB01000002.1"/>
</dbReference>
<dbReference type="InterPro" id="IPR051397">
    <property type="entry name" value="Zn-ADH-like_protein"/>
</dbReference>
<accession>A0A1Y2LFU5</accession>
<dbReference type="Pfam" id="PF00107">
    <property type="entry name" value="ADH_zinc_N"/>
    <property type="match status" value="1"/>
</dbReference>
<dbReference type="PANTHER" id="PTHR43677:SF1">
    <property type="entry name" value="ACRYLYL-COA REDUCTASE ACUI-RELATED"/>
    <property type="match status" value="1"/>
</dbReference>
<dbReference type="InterPro" id="IPR020843">
    <property type="entry name" value="ER"/>
</dbReference>
<reference evidence="2 3" key="1">
    <citation type="submission" date="2014-03" db="EMBL/GenBank/DDBJ databases">
        <title>The draft genome sequence of Thalassospira alkalitolerans JCM 18968.</title>
        <authorList>
            <person name="Lai Q."/>
            <person name="Shao Z."/>
        </authorList>
    </citation>
    <scope>NUCLEOTIDE SEQUENCE [LARGE SCALE GENOMIC DNA]</scope>
    <source>
        <strain evidence="2 3">JCM 18968</strain>
    </source>
</reference>
<dbReference type="EMBL" id="JFKB01000002">
    <property type="protein sequence ID" value="OSQ49594.1"/>
    <property type="molecule type" value="Genomic_DNA"/>
</dbReference>